<sequence length="496" mass="57180">MKAKVNTSIWSTCLTSLALISDHHFLTKPVEPEISLNHLSIDNILLNKQEYEIIRHEVIGLIIDTAVKFLPNIAFLKHSKPLESAYISAKTEVIPLSCLPYNENKYQDDVKILAWYQQLLDTIKKEAGADAELKFVIGGDQLTRERLSEAMLLRFGNIDPQDRFSHIGRCVEFFHLGMNYLEKVIFGELWNVEGVVEKGNPRGQCERLTEDPKIMKAYEADKDFVDNYLSANIIEALMSFFGMDNRNDFPTKNLPPTSFDDDKAKETWKIYATEINDYIELVLDNGQTILIPVAVSEITYKQLKPDKVKDYAHYSLEVGLIFSYFLNLCKEPVREQFLPLLKMMMVQLRGHSINAKYPKEILRMLVQQYSVMGLQESCQVFCASFVNLHWRKDGNVPADLVQEWSVKESKKHIKHMFSNKENLTIEHTTSALPSIHKIASNFDVEVGTLVRAKRHKDKSYDDEICVIMEDLREILPFTHKEGRSYETFKNIPKSLC</sequence>
<dbReference type="EMBL" id="CACVKT020007425">
    <property type="protein sequence ID" value="CAC5407911.1"/>
    <property type="molecule type" value="Genomic_DNA"/>
</dbReference>
<dbReference type="Pfam" id="PF20231">
    <property type="entry name" value="DUF6589"/>
    <property type="match status" value="1"/>
</dbReference>
<evidence type="ECO:0000259" key="1">
    <source>
        <dbReference type="Pfam" id="PF20231"/>
    </source>
</evidence>
<proteinExistence type="predicted"/>
<evidence type="ECO:0000313" key="2">
    <source>
        <dbReference type="EMBL" id="CAC5407911.1"/>
    </source>
</evidence>
<dbReference type="OrthoDB" id="6137837at2759"/>
<feature type="domain" description="DUF6589" evidence="1">
    <location>
        <begin position="39"/>
        <end position="455"/>
    </location>
</feature>
<dbReference type="InterPro" id="IPR046496">
    <property type="entry name" value="DUF6589"/>
</dbReference>
<evidence type="ECO:0000313" key="3">
    <source>
        <dbReference type="Proteomes" id="UP000507470"/>
    </source>
</evidence>
<dbReference type="Proteomes" id="UP000507470">
    <property type="component" value="Unassembled WGS sequence"/>
</dbReference>
<protein>
    <recommendedName>
        <fullName evidence="1">DUF6589 domain-containing protein</fullName>
    </recommendedName>
</protein>
<organism evidence="2 3">
    <name type="scientific">Mytilus coruscus</name>
    <name type="common">Sea mussel</name>
    <dbReference type="NCBI Taxonomy" id="42192"/>
    <lineage>
        <taxon>Eukaryota</taxon>
        <taxon>Metazoa</taxon>
        <taxon>Spiralia</taxon>
        <taxon>Lophotrochozoa</taxon>
        <taxon>Mollusca</taxon>
        <taxon>Bivalvia</taxon>
        <taxon>Autobranchia</taxon>
        <taxon>Pteriomorphia</taxon>
        <taxon>Mytilida</taxon>
        <taxon>Mytiloidea</taxon>
        <taxon>Mytilidae</taxon>
        <taxon>Mytilinae</taxon>
        <taxon>Mytilus</taxon>
    </lineage>
</organism>
<keyword evidence="3" id="KW-1185">Reference proteome</keyword>
<accession>A0A6J8DK49</accession>
<reference evidence="2 3" key="1">
    <citation type="submission" date="2020-06" db="EMBL/GenBank/DDBJ databases">
        <authorList>
            <person name="Li R."/>
            <person name="Bekaert M."/>
        </authorList>
    </citation>
    <scope>NUCLEOTIDE SEQUENCE [LARGE SCALE GENOMIC DNA]</scope>
    <source>
        <strain evidence="3">wild</strain>
    </source>
</reference>
<name>A0A6J8DK49_MYTCO</name>
<dbReference type="AlphaFoldDB" id="A0A6J8DK49"/>
<gene>
    <name evidence="2" type="ORF">MCOR_41342</name>
</gene>